<accession>A0A2P2NAI0</accession>
<dbReference type="EMBL" id="GGEC01058994">
    <property type="protein sequence ID" value="MBX39478.1"/>
    <property type="molecule type" value="Transcribed_RNA"/>
</dbReference>
<evidence type="ECO:0000313" key="1">
    <source>
        <dbReference type="EMBL" id="MBX39478.1"/>
    </source>
</evidence>
<proteinExistence type="predicted"/>
<protein>
    <submittedName>
        <fullName evidence="1">Uncharacterized protein</fullName>
    </submittedName>
</protein>
<dbReference type="AlphaFoldDB" id="A0A2P2NAI0"/>
<reference evidence="1" key="1">
    <citation type="submission" date="2018-02" db="EMBL/GenBank/DDBJ databases">
        <title>Rhizophora mucronata_Transcriptome.</title>
        <authorList>
            <person name="Meera S.P."/>
            <person name="Sreeshan A."/>
            <person name="Augustine A."/>
        </authorList>
    </citation>
    <scope>NUCLEOTIDE SEQUENCE</scope>
    <source>
        <tissue evidence="1">Leaf</tissue>
    </source>
</reference>
<sequence>MSLLPMPTDTDQLIDISSSFSFVPICEFFPCLP</sequence>
<name>A0A2P2NAI0_RHIMU</name>
<organism evidence="1">
    <name type="scientific">Rhizophora mucronata</name>
    <name type="common">Asiatic mangrove</name>
    <dbReference type="NCBI Taxonomy" id="61149"/>
    <lineage>
        <taxon>Eukaryota</taxon>
        <taxon>Viridiplantae</taxon>
        <taxon>Streptophyta</taxon>
        <taxon>Embryophyta</taxon>
        <taxon>Tracheophyta</taxon>
        <taxon>Spermatophyta</taxon>
        <taxon>Magnoliopsida</taxon>
        <taxon>eudicotyledons</taxon>
        <taxon>Gunneridae</taxon>
        <taxon>Pentapetalae</taxon>
        <taxon>rosids</taxon>
        <taxon>fabids</taxon>
        <taxon>Malpighiales</taxon>
        <taxon>Rhizophoraceae</taxon>
        <taxon>Rhizophora</taxon>
    </lineage>
</organism>